<proteinExistence type="predicted"/>
<dbReference type="AlphaFoldDB" id="D2RHZ6"/>
<evidence type="ECO:0000313" key="2">
    <source>
        <dbReference type="Proteomes" id="UP000001901"/>
    </source>
</evidence>
<dbReference type="Proteomes" id="UP000001901">
    <property type="component" value="Chromosome"/>
</dbReference>
<dbReference type="EMBL" id="CP001857">
    <property type="protein sequence ID" value="ADB57921.1"/>
    <property type="molecule type" value="Genomic_DNA"/>
</dbReference>
<dbReference type="RefSeq" id="WP_012940257.1">
    <property type="nucleotide sequence ID" value="NC_013741.1"/>
</dbReference>
<dbReference type="HOGENOM" id="CLU_3263594_0_0_2"/>
<keyword evidence="2" id="KW-1185">Reference proteome</keyword>
<accession>D2RHZ6</accession>
<evidence type="ECO:0000313" key="1">
    <source>
        <dbReference type="EMBL" id="ADB57921.1"/>
    </source>
</evidence>
<dbReference type="GeneID" id="80457695"/>
<dbReference type="STRING" id="572546.Arcpr_0858"/>
<reference evidence="1 2" key="1">
    <citation type="journal article" date="2010" name="Stand. Genomic Sci.">
        <title>Complete genome sequence of Archaeoglobus profundus type strain (AV18).</title>
        <authorList>
            <person name="von Jan M."/>
            <person name="Lapidus A."/>
            <person name="Del Rio T.G."/>
            <person name="Copeland A."/>
            <person name="Tice H."/>
            <person name="Cheng J.F."/>
            <person name="Lucas S."/>
            <person name="Chen F."/>
            <person name="Nolan M."/>
            <person name="Goodwin L."/>
            <person name="Han C."/>
            <person name="Pitluck S."/>
            <person name="Liolios K."/>
            <person name="Ivanova N."/>
            <person name="Mavromatis K."/>
            <person name="Ovchinnikova G."/>
            <person name="Chertkov O."/>
            <person name="Pati A."/>
            <person name="Chen A."/>
            <person name="Palaniappan K."/>
            <person name="Land M."/>
            <person name="Hauser L."/>
            <person name="Chang Y.J."/>
            <person name="Jeffries C.D."/>
            <person name="Saunders E."/>
            <person name="Brettin T."/>
            <person name="Detter J.C."/>
            <person name="Chain P."/>
            <person name="Eichinger K."/>
            <person name="Huber H."/>
            <person name="Spring S."/>
            <person name="Rohde M."/>
            <person name="Goker M."/>
            <person name="Wirth R."/>
            <person name="Woyke T."/>
            <person name="Bristow J."/>
            <person name="Eisen J.A."/>
            <person name="Markowitz V."/>
            <person name="Hugenholtz P."/>
            <person name="Kyrpides N.C."/>
            <person name="Klenk H.P."/>
        </authorList>
    </citation>
    <scope>NUCLEOTIDE SEQUENCE [LARGE SCALE GENOMIC DNA]</scope>
    <source>
        <strain evidence="2">DSM 5631 / JCM 9629 / NBRC 100127 / Av18</strain>
    </source>
</reference>
<gene>
    <name evidence="1" type="ordered locus">Arcpr_0858</name>
</gene>
<sequence length="41" mass="4912">MSQKKGWRKIGKVKRSPGTLCYVDRYGNVYEKPVKRKRKKN</sequence>
<dbReference type="PaxDb" id="572546-Arcpr_0858"/>
<name>D2RHZ6_ARCPA</name>
<organism evidence="1 2">
    <name type="scientific">Archaeoglobus profundus (strain DSM 5631 / JCM 9629 / NBRC 100127 / Av18)</name>
    <dbReference type="NCBI Taxonomy" id="572546"/>
    <lineage>
        <taxon>Archaea</taxon>
        <taxon>Methanobacteriati</taxon>
        <taxon>Methanobacteriota</taxon>
        <taxon>Archaeoglobi</taxon>
        <taxon>Archaeoglobales</taxon>
        <taxon>Archaeoglobaceae</taxon>
        <taxon>Archaeoglobus</taxon>
    </lineage>
</organism>
<dbReference type="KEGG" id="apo:Arcpr_0858"/>
<protein>
    <submittedName>
        <fullName evidence="1">Uncharacterized protein</fullName>
    </submittedName>
</protein>